<gene>
    <name evidence="1" type="ORF">PDIG_22230</name>
</gene>
<dbReference type="EMBL" id="AKCT01000105">
    <property type="protein sequence ID" value="EKV16097.1"/>
    <property type="molecule type" value="Genomic_DNA"/>
</dbReference>
<reference evidence="2" key="1">
    <citation type="journal article" date="2012" name="BMC Genomics">
        <title>Genome sequence of the necrotrophic fungus Penicillium digitatum, the main postharvest pathogen of citrus.</title>
        <authorList>
            <person name="Marcet-Houben M."/>
            <person name="Ballester A.-R."/>
            <person name="de la Fuente B."/>
            <person name="Harries E."/>
            <person name="Marcos J.F."/>
            <person name="Gonzalez-Candelas L."/>
            <person name="Gabaldon T."/>
        </authorList>
    </citation>
    <scope>NUCLEOTIDE SEQUENCE [LARGE SCALE GENOMIC DNA]</scope>
    <source>
        <strain evidence="2">PHI26 / CECT 20796</strain>
    </source>
</reference>
<accession>K9G582</accession>
<name>K9G582_PEND2</name>
<dbReference type="HOGENOM" id="CLU_3207795_0_0_1"/>
<organism evidence="1 2">
    <name type="scientific">Penicillium digitatum (strain PHI26 / CECT 20796)</name>
    <name type="common">Green mold</name>
    <dbReference type="NCBI Taxonomy" id="1170229"/>
    <lineage>
        <taxon>Eukaryota</taxon>
        <taxon>Fungi</taxon>
        <taxon>Dikarya</taxon>
        <taxon>Ascomycota</taxon>
        <taxon>Pezizomycotina</taxon>
        <taxon>Eurotiomycetes</taxon>
        <taxon>Eurotiomycetidae</taxon>
        <taxon>Eurotiales</taxon>
        <taxon>Aspergillaceae</taxon>
        <taxon>Penicillium</taxon>
    </lineage>
</organism>
<dbReference type="InParanoid" id="K9G582"/>
<evidence type="ECO:0000313" key="1">
    <source>
        <dbReference type="EMBL" id="EKV16097.1"/>
    </source>
</evidence>
<keyword evidence="2" id="KW-1185">Reference proteome</keyword>
<dbReference type="AlphaFoldDB" id="K9G582"/>
<comment type="caution">
    <text evidence="1">The sequence shown here is derived from an EMBL/GenBank/DDBJ whole genome shotgun (WGS) entry which is preliminary data.</text>
</comment>
<sequence length="45" mass="5201">MSLETPSCTIVAQYIDFKFIKFVARIEFHERYPHDLEGVKIAGTV</sequence>
<proteinExistence type="predicted"/>
<evidence type="ECO:0000313" key="2">
    <source>
        <dbReference type="Proteomes" id="UP000009882"/>
    </source>
</evidence>
<dbReference type="Proteomes" id="UP000009882">
    <property type="component" value="Unassembled WGS sequence"/>
</dbReference>
<protein>
    <submittedName>
        <fullName evidence="1">Uncharacterized protein</fullName>
    </submittedName>
</protein>